<protein>
    <submittedName>
        <fullName evidence="2">DUF1120 domain-containing protein</fullName>
    </submittedName>
</protein>
<dbReference type="EMBL" id="JAQQFM010000001">
    <property type="protein sequence ID" value="MFL9922956.1"/>
    <property type="molecule type" value="Genomic_DNA"/>
</dbReference>
<keyword evidence="3" id="KW-1185">Reference proteome</keyword>
<sequence>MKNLITASALLAVALFSTLSHAADTAELKVKGVIRPSACVPSFSGGAVVDYGVIPASVLKKGAYTPMPTREVALNIKCEAPTKIGFKFVDNRHESIVTEMMQYPEHNFGLGTVGGKKTGGYTIEMAGVTGDGVAGQVLYSGDSGKSWYQGASGLNTWHLFSFNNGGWNPGAYKDVTAKIRVAAIINKPEDLDLTREIPLDGSATIEVIYL</sequence>
<evidence type="ECO:0000313" key="3">
    <source>
        <dbReference type="Proteomes" id="UP001629246"/>
    </source>
</evidence>
<evidence type="ECO:0000256" key="1">
    <source>
        <dbReference type="SAM" id="SignalP"/>
    </source>
</evidence>
<feature type="signal peptide" evidence="1">
    <location>
        <begin position="1"/>
        <end position="22"/>
    </location>
</feature>
<evidence type="ECO:0000313" key="2">
    <source>
        <dbReference type="EMBL" id="MFL9922956.1"/>
    </source>
</evidence>
<proteinExistence type="predicted"/>
<reference evidence="2 3" key="1">
    <citation type="journal article" date="2024" name="Chem. Sci.">
        <title>Discovery of megapolipeptins by genome mining of a Burkholderiales bacteria collection.</title>
        <authorList>
            <person name="Paulo B.S."/>
            <person name="Recchia M.J.J."/>
            <person name="Lee S."/>
            <person name="Fergusson C.H."/>
            <person name="Romanowski S.B."/>
            <person name="Hernandez A."/>
            <person name="Krull N."/>
            <person name="Liu D.Y."/>
            <person name="Cavanagh H."/>
            <person name="Bos A."/>
            <person name="Gray C.A."/>
            <person name="Murphy B.T."/>
            <person name="Linington R.G."/>
            <person name="Eustaquio A.S."/>
        </authorList>
    </citation>
    <scope>NUCLEOTIDE SEQUENCE [LARGE SCALE GENOMIC DNA]</scope>
    <source>
        <strain evidence="2 3">RL21-008-BIB-A</strain>
    </source>
</reference>
<feature type="chain" id="PRO_5046795720" evidence="1">
    <location>
        <begin position="23"/>
        <end position="210"/>
    </location>
</feature>
<dbReference type="InterPro" id="IPR010546">
    <property type="entry name" value="DUF1120"/>
</dbReference>
<name>A0ABW9A278_9BURK</name>
<keyword evidence="1" id="KW-0732">Signal</keyword>
<dbReference type="Proteomes" id="UP001629246">
    <property type="component" value="Unassembled WGS sequence"/>
</dbReference>
<organism evidence="2 3">
    <name type="scientific">Herbaspirillum lusitanum</name>
    <dbReference type="NCBI Taxonomy" id="213312"/>
    <lineage>
        <taxon>Bacteria</taxon>
        <taxon>Pseudomonadati</taxon>
        <taxon>Pseudomonadota</taxon>
        <taxon>Betaproteobacteria</taxon>
        <taxon>Burkholderiales</taxon>
        <taxon>Oxalobacteraceae</taxon>
        <taxon>Herbaspirillum</taxon>
    </lineage>
</organism>
<gene>
    <name evidence="2" type="ORF">PQR62_01675</name>
</gene>
<dbReference type="Pfam" id="PF06551">
    <property type="entry name" value="DUF1120"/>
    <property type="match status" value="1"/>
</dbReference>
<comment type="caution">
    <text evidence="2">The sequence shown here is derived from an EMBL/GenBank/DDBJ whole genome shotgun (WGS) entry which is preliminary data.</text>
</comment>
<dbReference type="RefSeq" id="WP_408154115.1">
    <property type="nucleotide sequence ID" value="NZ_JAQQFM010000001.1"/>
</dbReference>
<accession>A0ABW9A278</accession>